<protein>
    <submittedName>
        <fullName evidence="1">Uncharacterized protein</fullName>
    </submittedName>
</protein>
<reference evidence="1 2" key="1">
    <citation type="submission" date="2018-09" db="EMBL/GenBank/DDBJ databases">
        <title>A high-quality reference genome of wild soybean provides a powerful tool to mine soybean genomes.</title>
        <authorList>
            <person name="Xie M."/>
            <person name="Chung C.Y.L."/>
            <person name="Li M.-W."/>
            <person name="Wong F.-L."/>
            <person name="Chan T.-F."/>
            <person name="Lam H.-M."/>
        </authorList>
    </citation>
    <scope>NUCLEOTIDE SEQUENCE [LARGE SCALE GENOMIC DNA]</scope>
    <source>
        <strain evidence="2">cv. W05</strain>
        <tissue evidence="1">Hypocotyl of etiolated seedlings</tissue>
    </source>
</reference>
<gene>
    <name evidence="1" type="ORF">D0Y65_026015</name>
</gene>
<dbReference type="EMBL" id="QZWG01000010">
    <property type="protein sequence ID" value="RZB85718.1"/>
    <property type="molecule type" value="Genomic_DNA"/>
</dbReference>
<evidence type="ECO:0000313" key="1">
    <source>
        <dbReference type="EMBL" id="RZB85718.1"/>
    </source>
</evidence>
<name>A0A445II46_GLYSO</name>
<dbReference type="PANTHER" id="PTHR35304">
    <property type="entry name" value="OS05G0120300 PROTEIN-RELATED"/>
    <property type="match status" value="1"/>
</dbReference>
<dbReference type="Proteomes" id="UP000289340">
    <property type="component" value="Chromosome 10"/>
</dbReference>
<comment type="caution">
    <text evidence="1">The sequence shown here is derived from an EMBL/GenBank/DDBJ whole genome shotgun (WGS) entry which is preliminary data.</text>
</comment>
<organism evidence="1 2">
    <name type="scientific">Glycine soja</name>
    <name type="common">Wild soybean</name>
    <dbReference type="NCBI Taxonomy" id="3848"/>
    <lineage>
        <taxon>Eukaryota</taxon>
        <taxon>Viridiplantae</taxon>
        <taxon>Streptophyta</taxon>
        <taxon>Embryophyta</taxon>
        <taxon>Tracheophyta</taxon>
        <taxon>Spermatophyta</taxon>
        <taxon>Magnoliopsida</taxon>
        <taxon>eudicotyledons</taxon>
        <taxon>Gunneridae</taxon>
        <taxon>Pentapetalae</taxon>
        <taxon>rosids</taxon>
        <taxon>fabids</taxon>
        <taxon>Fabales</taxon>
        <taxon>Fabaceae</taxon>
        <taxon>Papilionoideae</taxon>
        <taxon>50 kb inversion clade</taxon>
        <taxon>NPAAA clade</taxon>
        <taxon>indigoferoid/millettioid clade</taxon>
        <taxon>Phaseoleae</taxon>
        <taxon>Glycine</taxon>
        <taxon>Glycine subgen. Soja</taxon>
    </lineage>
</organism>
<accession>A0A445II46</accession>
<keyword evidence="2" id="KW-1185">Reference proteome</keyword>
<proteinExistence type="predicted"/>
<dbReference type="AlphaFoldDB" id="A0A445II46"/>
<dbReference type="PANTHER" id="PTHR35304:SF1">
    <property type="entry name" value="OS05G0120300 PROTEIN"/>
    <property type="match status" value="1"/>
</dbReference>
<sequence>MSSVCLSKCVNDARDPRVPVRATYVNLYKWPESDAEFVRRRGGGSHVCGGHPRVVDSISCRQMYLRSYKFSRKESVPEKTQKCFGRVKERVKKQGRSHHGIRRRKCLVWRKMREISCAALFRIFHRHYNFQHMPCHGPWKNFSQEICCKVAMAIWCIWRRRNDKVWNNEEPVPSISILFRMVSGKELLEEGGSCYTSNLQPTTWKKPPKGKIKSNIDAAIFKQQQIFGAGICIREGHGRFLKAKTTW</sequence>
<evidence type="ECO:0000313" key="2">
    <source>
        <dbReference type="Proteomes" id="UP000289340"/>
    </source>
</evidence>